<reference evidence="1 2" key="1">
    <citation type="submission" date="2016-03" db="EMBL/GenBank/DDBJ databases">
        <title>Draft Genome Sequence of the Strain BR 10245 (Bradyrhizobium sp.) isolated from nodules of Centrolobium paraense.</title>
        <authorList>
            <person name="Simoes-Araujo J.L.Sr."/>
            <person name="Barauna A.C."/>
            <person name="Silva K."/>
            <person name="Zilli J.E."/>
        </authorList>
    </citation>
    <scope>NUCLEOTIDE SEQUENCE [LARGE SCALE GENOMIC DNA]</scope>
    <source>
        <strain evidence="1 2">BR 10245</strain>
    </source>
</reference>
<evidence type="ECO:0000313" key="1">
    <source>
        <dbReference type="EMBL" id="OAF10034.1"/>
    </source>
</evidence>
<dbReference type="STRING" id="1505087.AYJ54_12705"/>
<dbReference type="AlphaFoldDB" id="A0A176YQY9"/>
<dbReference type="EMBL" id="LUUB01000054">
    <property type="protein sequence ID" value="OAF10034.1"/>
    <property type="molecule type" value="Genomic_DNA"/>
</dbReference>
<proteinExistence type="predicted"/>
<accession>A0A176YQY9</accession>
<organism evidence="1 2">
    <name type="scientific">Bradyrhizobium centrolobii</name>
    <dbReference type="NCBI Taxonomy" id="1505087"/>
    <lineage>
        <taxon>Bacteria</taxon>
        <taxon>Pseudomonadati</taxon>
        <taxon>Pseudomonadota</taxon>
        <taxon>Alphaproteobacteria</taxon>
        <taxon>Hyphomicrobiales</taxon>
        <taxon>Nitrobacteraceae</taxon>
        <taxon>Bradyrhizobium</taxon>
    </lineage>
</organism>
<name>A0A176YQY9_9BRAD</name>
<keyword evidence="2" id="KW-1185">Reference proteome</keyword>
<evidence type="ECO:0000313" key="2">
    <source>
        <dbReference type="Proteomes" id="UP000076959"/>
    </source>
</evidence>
<sequence>MLSSYRTADAPMPASGRLFCAAGALVQFWLHSRIELRDAVEIGGADMPDDDQFIESTMKLIGGAR</sequence>
<protein>
    <submittedName>
        <fullName evidence="1">Uncharacterized protein</fullName>
    </submittedName>
</protein>
<comment type="caution">
    <text evidence="1">The sequence shown here is derived from an EMBL/GenBank/DDBJ whole genome shotgun (WGS) entry which is preliminary data.</text>
</comment>
<dbReference type="Proteomes" id="UP000076959">
    <property type="component" value="Unassembled WGS sequence"/>
</dbReference>
<gene>
    <name evidence="1" type="ORF">AYJ54_12705</name>
</gene>